<feature type="region of interest" description="Disordered" evidence="1">
    <location>
        <begin position="1"/>
        <end position="42"/>
    </location>
</feature>
<feature type="region of interest" description="Disordered" evidence="1">
    <location>
        <begin position="81"/>
        <end position="130"/>
    </location>
</feature>
<name>A0A2T3BC27_AMORE</name>
<dbReference type="InParanoid" id="A0A2T3BC27"/>
<gene>
    <name evidence="2" type="ORF">M430DRAFT_33437</name>
</gene>
<dbReference type="EMBL" id="KZ679007">
    <property type="protein sequence ID" value="PSS25886.1"/>
    <property type="molecule type" value="Genomic_DNA"/>
</dbReference>
<keyword evidence="3" id="KW-1185">Reference proteome</keyword>
<feature type="compositionally biased region" description="Acidic residues" evidence="1">
    <location>
        <begin position="86"/>
        <end position="98"/>
    </location>
</feature>
<evidence type="ECO:0000256" key="1">
    <source>
        <dbReference type="SAM" id="MobiDB-lite"/>
    </source>
</evidence>
<accession>A0A2T3BC27</accession>
<dbReference type="STRING" id="857342.A0A2T3BC27"/>
<dbReference type="GeneID" id="36574451"/>
<evidence type="ECO:0000313" key="3">
    <source>
        <dbReference type="Proteomes" id="UP000241818"/>
    </source>
</evidence>
<evidence type="ECO:0000313" key="2">
    <source>
        <dbReference type="EMBL" id="PSS25886.1"/>
    </source>
</evidence>
<dbReference type="AlphaFoldDB" id="A0A2T3BC27"/>
<organism evidence="2 3">
    <name type="scientific">Amorphotheca resinae ATCC 22711</name>
    <dbReference type="NCBI Taxonomy" id="857342"/>
    <lineage>
        <taxon>Eukaryota</taxon>
        <taxon>Fungi</taxon>
        <taxon>Dikarya</taxon>
        <taxon>Ascomycota</taxon>
        <taxon>Pezizomycotina</taxon>
        <taxon>Leotiomycetes</taxon>
        <taxon>Helotiales</taxon>
        <taxon>Amorphothecaceae</taxon>
        <taxon>Amorphotheca</taxon>
    </lineage>
</organism>
<sequence length="153" mass="18018">MDECAASLPLQRFEAQRDEEARRSWNADPPTNWTSESHIPIGGAEEEAIETVKKRWVEQGIWKDKWDEMAAGRYRNIGPWKHEEPLELESESEMDTEGESPPPAFSIFGIPQKPSQPKPRRPRSDDEERLIAERRVIWEQERESSRPYYQFIH</sequence>
<dbReference type="Proteomes" id="UP000241818">
    <property type="component" value="Unassembled WGS sequence"/>
</dbReference>
<feature type="compositionally biased region" description="Basic and acidic residues" evidence="1">
    <location>
        <begin position="14"/>
        <end position="25"/>
    </location>
</feature>
<protein>
    <submittedName>
        <fullName evidence="2">Uncharacterized protein</fullName>
    </submittedName>
</protein>
<reference evidence="2 3" key="1">
    <citation type="journal article" date="2018" name="New Phytol.">
        <title>Comparative genomics and transcriptomics depict ericoid mycorrhizal fungi as versatile saprotrophs and plant mutualists.</title>
        <authorList>
            <person name="Martino E."/>
            <person name="Morin E."/>
            <person name="Grelet G.A."/>
            <person name="Kuo A."/>
            <person name="Kohler A."/>
            <person name="Daghino S."/>
            <person name="Barry K.W."/>
            <person name="Cichocki N."/>
            <person name="Clum A."/>
            <person name="Dockter R.B."/>
            <person name="Hainaut M."/>
            <person name="Kuo R.C."/>
            <person name="LaButti K."/>
            <person name="Lindahl B.D."/>
            <person name="Lindquist E.A."/>
            <person name="Lipzen A."/>
            <person name="Khouja H.R."/>
            <person name="Magnuson J."/>
            <person name="Murat C."/>
            <person name="Ohm R.A."/>
            <person name="Singer S.W."/>
            <person name="Spatafora J.W."/>
            <person name="Wang M."/>
            <person name="Veneault-Fourrey C."/>
            <person name="Henrissat B."/>
            <person name="Grigoriev I.V."/>
            <person name="Martin F.M."/>
            <person name="Perotto S."/>
        </authorList>
    </citation>
    <scope>NUCLEOTIDE SEQUENCE [LARGE SCALE GENOMIC DNA]</scope>
    <source>
        <strain evidence="2 3">ATCC 22711</strain>
    </source>
</reference>
<dbReference type="OrthoDB" id="5401786at2759"/>
<proteinExistence type="predicted"/>
<dbReference type="RefSeq" id="XP_024724485.1">
    <property type="nucleotide sequence ID" value="XM_024866370.1"/>
</dbReference>